<sequence length="117" mass="11968">MSGPAHPSLAAERTALAWRRTALGLVAGSAAAGRLLAETWGSAAWGVSVVGTLLAVVLLRAARRRRLGVHGRRRWALTSAEALTVGRDPGGRLVTACAGASVLLGLAALAVVLTWPV</sequence>
<evidence type="ECO:0000313" key="8">
    <source>
        <dbReference type="Proteomes" id="UP000614741"/>
    </source>
</evidence>
<name>A0ABQ4DL90_9CELL</name>
<keyword evidence="4 5" id="KW-0472">Membrane</keyword>
<dbReference type="Proteomes" id="UP000614741">
    <property type="component" value="Unassembled WGS sequence"/>
</dbReference>
<accession>A0ABQ4DL90</accession>
<feature type="transmembrane region" description="Helical" evidence="5">
    <location>
        <begin position="43"/>
        <end position="62"/>
    </location>
</feature>
<reference evidence="7 8" key="1">
    <citation type="submission" date="2021-01" db="EMBL/GenBank/DDBJ databases">
        <title>Whole genome shotgun sequence of Cellulomonas phragmiteti NBRC 110785.</title>
        <authorList>
            <person name="Komaki H."/>
            <person name="Tamura T."/>
        </authorList>
    </citation>
    <scope>NUCLEOTIDE SEQUENCE [LARGE SCALE GENOMIC DNA]</scope>
    <source>
        <strain evidence="7 8">NBRC 110785</strain>
    </source>
</reference>
<evidence type="ECO:0000256" key="1">
    <source>
        <dbReference type="ARBA" id="ARBA00004127"/>
    </source>
</evidence>
<evidence type="ECO:0000259" key="6">
    <source>
        <dbReference type="Pfam" id="PF02656"/>
    </source>
</evidence>
<evidence type="ECO:0000313" key="7">
    <source>
        <dbReference type="EMBL" id="GIG40108.1"/>
    </source>
</evidence>
<dbReference type="Pfam" id="PF02656">
    <property type="entry name" value="DUF202"/>
    <property type="match status" value="1"/>
</dbReference>
<organism evidence="7 8">
    <name type="scientific">Cellulomonas phragmiteti</name>
    <dbReference type="NCBI Taxonomy" id="478780"/>
    <lineage>
        <taxon>Bacteria</taxon>
        <taxon>Bacillati</taxon>
        <taxon>Actinomycetota</taxon>
        <taxon>Actinomycetes</taxon>
        <taxon>Micrococcales</taxon>
        <taxon>Cellulomonadaceae</taxon>
        <taxon>Cellulomonas</taxon>
    </lineage>
</organism>
<dbReference type="RefSeq" id="WP_203673551.1">
    <property type="nucleotide sequence ID" value="NZ_BONP01000009.1"/>
</dbReference>
<keyword evidence="3 5" id="KW-1133">Transmembrane helix</keyword>
<comment type="caution">
    <text evidence="7">The sequence shown here is derived from an EMBL/GenBank/DDBJ whole genome shotgun (WGS) entry which is preliminary data.</text>
</comment>
<proteinExistence type="predicted"/>
<evidence type="ECO:0000256" key="5">
    <source>
        <dbReference type="SAM" id="Phobius"/>
    </source>
</evidence>
<dbReference type="InterPro" id="IPR003807">
    <property type="entry name" value="DUF202"/>
</dbReference>
<keyword evidence="2 5" id="KW-0812">Transmembrane</keyword>
<feature type="domain" description="DUF202" evidence="6">
    <location>
        <begin position="8"/>
        <end position="65"/>
    </location>
</feature>
<comment type="subcellular location">
    <subcellularLocation>
        <location evidence="1">Endomembrane system</location>
        <topology evidence="1">Multi-pass membrane protein</topology>
    </subcellularLocation>
</comment>
<protein>
    <recommendedName>
        <fullName evidence="6">DUF202 domain-containing protein</fullName>
    </recommendedName>
</protein>
<evidence type="ECO:0000256" key="2">
    <source>
        <dbReference type="ARBA" id="ARBA00022692"/>
    </source>
</evidence>
<evidence type="ECO:0000256" key="3">
    <source>
        <dbReference type="ARBA" id="ARBA00022989"/>
    </source>
</evidence>
<dbReference type="EMBL" id="BONP01000009">
    <property type="protein sequence ID" value="GIG40108.1"/>
    <property type="molecule type" value="Genomic_DNA"/>
</dbReference>
<feature type="transmembrane region" description="Helical" evidence="5">
    <location>
        <begin position="93"/>
        <end position="115"/>
    </location>
</feature>
<keyword evidence="8" id="KW-1185">Reference proteome</keyword>
<gene>
    <name evidence="7" type="ORF">Cph01nite_18700</name>
</gene>
<evidence type="ECO:0000256" key="4">
    <source>
        <dbReference type="ARBA" id="ARBA00023136"/>
    </source>
</evidence>